<dbReference type="PROSITE" id="PS51257">
    <property type="entry name" value="PROKAR_LIPOPROTEIN"/>
    <property type="match status" value="1"/>
</dbReference>
<gene>
    <name evidence="1" type="ORF">EJB19_09970</name>
</gene>
<name>A0AA94F0A8_9FLAO</name>
<proteinExistence type="predicted"/>
<dbReference type="SUPFAM" id="SSF101898">
    <property type="entry name" value="NHL repeat"/>
    <property type="match status" value="1"/>
</dbReference>
<reference evidence="1" key="1">
    <citation type="submission" date="2018-12" db="EMBL/GenBank/DDBJ databases">
        <title>Draft genome sequence of Flaovobacterium columnare BGFS27 isolated from channel catfish in Alabama.</title>
        <authorList>
            <person name="Cai W."/>
            <person name="Arias C."/>
        </authorList>
    </citation>
    <scope>NUCLEOTIDE SEQUENCE [LARGE SCALE GENOMIC DNA]</scope>
    <source>
        <strain evidence="1">BGFS27</strain>
    </source>
</reference>
<protein>
    <submittedName>
        <fullName evidence="1">Uncharacterized protein</fullName>
    </submittedName>
</protein>
<dbReference type="RefSeq" id="WP_127822189.1">
    <property type="nucleotide sequence ID" value="NZ_RWGX02000012.1"/>
</dbReference>
<sequence length="314" mass="34017">MKKSFLLSSLIGSTLLIGCSKDNNTPSPSSNEITFPTGKLAVELGHPESVLFDGKQYFYISDIGTQLAPHVKDGDGMITKVDINGKLISKNISKVSLNAPKGSVLIGNTLWINDIDELKGIDINTGELTDRISFNDLGIDLTIKGGTGLNDLVKRNDNNTLYASITNNGGIYKVNLKEKSKEKIGESNFVNGLFLTDNTLWNCAFANGLSLKKLDLNSKNNTDALNSPNASGGLDGITLINNELYISDWGKDYNGSNEVGSIFKYNPTTQKSELIDLTNKIGKKYLNGPADISSYNNYLFIPAMGEGAVYIVKI</sequence>
<evidence type="ECO:0000313" key="1">
    <source>
        <dbReference type="EMBL" id="RVU88474.1"/>
    </source>
</evidence>
<organism evidence="1">
    <name type="scientific">Flavobacterium columnare</name>
    <dbReference type="NCBI Taxonomy" id="996"/>
    <lineage>
        <taxon>Bacteria</taxon>
        <taxon>Pseudomonadati</taxon>
        <taxon>Bacteroidota</taxon>
        <taxon>Flavobacteriia</taxon>
        <taxon>Flavobacteriales</taxon>
        <taxon>Flavobacteriaceae</taxon>
        <taxon>Flavobacterium</taxon>
    </lineage>
</organism>
<dbReference type="EMBL" id="RWGX01000004">
    <property type="protein sequence ID" value="RVU88474.1"/>
    <property type="molecule type" value="Genomic_DNA"/>
</dbReference>
<comment type="caution">
    <text evidence="1">The sequence shown here is derived from an EMBL/GenBank/DDBJ whole genome shotgun (WGS) entry which is preliminary data.</text>
</comment>
<dbReference type="AlphaFoldDB" id="A0AA94F0A8"/>
<accession>A0AA94F0A8</accession>